<feature type="region of interest" description="Disordered" evidence="1">
    <location>
        <begin position="1"/>
        <end position="29"/>
    </location>
</feature>
<evidence type="ECO:0000313" key="2">
    <source>
        <dbReference type="EMBL" id="MFN6548175.1"/>
    </source>
</evidence>
<gene>
    <name evidence="2" type="ORF">ACK4CT_33930</name>
</gene>
<keyword evidence="3" id="KW-1185">Reference proteome</keyword>
<proteinExistence type="predicted"/>
<accession>A0ABW9LKP3</accession>
<evidence type="ECO:0000313" key="3">
    <source>
        <dbReference type="Proteomes" id="UP001635816"/>
    </source>
</evidence>
<organism evidence="2 3">
    <name type="scientific">Mycolicibacterium nivoides</name>
    <dbReference type="NCBI Taxonomy" id="2487344"/>
    <lineage>
        <taxon>Bacteria</taxon>
        <taxon>Bacillati</taxon>
        <taxon>Actinomycetota</taxon>
        <taxon>Actinomycetes</taxon>
        <taxon>Mycobacteriales</taxon>
        <taxon>Mycobacteriaceae</taxon>
        <taxon>Mycolicibacterium</taxon>
    </lineage>
</organism>
<dbReference type="Proteomes" id="UP001635816">
    <property type="component" value="Unassembled WGS sequence"/>
</dbReference>
<dbReference type="EMBL" id="JBKBDD010000020">
    <property type="protein sequence ID" value="MFN6548175.1"/>
    <property type="molecule type" value="Genomic_DNA"/>
</dbReference>
<name>A0ABW9LKP3_9MYCO</name>
<comment type="caution">
    <text evidence="2">The sequence shown here is derived from an EMBL/GenBank/DDBJ whole genome shotgun (WGS) entry which is preliminary data.</text>
</comment>
<protein>
    <submittedName>
        <fullName evidence="2">Uncharacterized protein</fullName>
    </submittedName>
</protein>
<sequence>MTPTNQHQGPGQTPVRSDQSGDGDGAVPMQTVLIKWTEISQHQARVQIPAGADVDALDLENRLAELDNDGFQGLERGIVAVTAVEDDPNAEVLI</sequence>
<evidence type="ECO:0000256" key="1">
    <source>
        <dbReference type="SAM" id="MobiDB-lite"/>
    </source>
</evidence>
<feature type="compositionally biased region" description="Polar residues" evidence="1">
    <location>
        <begin position="1"/>
        <end position="20"/>
    </location>
</feature>
<reference evidence="2 3" key="1">
    <citation type="submission" date="2024-12" db="EMBL/GenBank/DDBJ databases">
        <title>The coexistence of Mycolicibacterium septicum and Mycolicibacterium nivoides in clinical samples.</title>
        <authorList>
            <person name="Wang C."/>
            <person name="Feng Y."/>
            <person name="Zong Z."/>
        </authorList>
    </citation>
    <scope>NUCLEOTIDE SEQUENCE [LARGE SCALE GENOMIC DNA]</scope>
    <source>
        <strain evidence="2 3">120309</strain>
    </source>
</reference>
<dbReference type="RefSeq" id="WP_409545720.1">
    <property type="nucleotide sequence ID" value="NZ_JBKBDD010000020.1"/>
</dbReference>